<evidence type="ECO:0000313" key="1">
    <source>
        <dbReference type="EMBL" id="XRI76457.1"/>
    </source>
</evidence>
<dbReference type="Proteomes" id="UP000271650">
    <property type="component" value="Chromosome"/>
</dbReference>
<organism evidence="1 2">
    <name type="scientific">Acidithiobacillus sulfuriphilus</name>
    <dbReference type="NCBI Taxonomy" id="1867749"/>
    <lineage>
        <taxon>Bacteria</taxon>
        <taxon>Pseudomonadati</taxon>
        <taxon>Pseudomonadota</taxon>
        <taxon>Acidithiobacillia</taxon>
        <taxon>Acidithiobacillales</taxon>
        <taxon>Acidithiobacillaceae</taxon>
        <taxon>Acidithiobacillus</taxon>
    </lineage>
</organism>
<proteinExistence type="predicted"/>
<keyword evidence="2" id="KW-1185">Reference proteome</keyword>
<dbReference type="EC" id="2.1.1.171" evidence="1"/>
<name>A0ACD5HLC1_9PROT</name>
<protein>
    <submittedName>
        <fullName evidence="1">16S rRNA (Guanine(966)-N(2))-methyltransferase RsmD</fullName>
        <ecNumber evidence="1">2.1.1.171</ecNumber>
    </submittedName>
</protein>
<dbReference type="EMBL" id="CP127527">
    <property type="protein sequence ID" value="XRI76457.1"/>
    <property type="molecule type" value="Genomic_DNA"/>
</dbReference>
<gene>
    <name evidence="1" type="primary">rsmD</name>
    <name evidence="1" type="ORF">EC580_010900</name>
</gene>
<sequence>MNDGGHYPPMGGMGQRPGAGRPVSIHIIAGRCRGRRLRTLPGTGLRPTPGVVRETLFNWLASDIIGARVLDLFAGSGALGLEALSRGAGAVVFVEKNPRHRQILAENVTACAAAQAQIVGTDALAFLRDCGQSFDVILADPPFHQGWPARLAPLLFAGRCLADNAMIYLESTATEQWPEGALPQGWSRYRSGHCGDSHYALFQRFTEERTHG</sequence>
<keyword evidence="1" id="KW-0489">Methyltransferase</keyword>
<evidence type="ECO:0000313" key="2">
    <source>
        <dbReference type="Proteomes" id="UP000271650"/>
    </source>
</evidence>
<keyword evidence="1" id="KW-0808">Transferase</keyword>
<reference evidence="1 2" key="1">
    <citation type="journal article" date="2019" name="Int. J. Syst. Evol. Microbiol.">
        <title>Acidithiobacillus sulfuriphilus sp. nov.: an extremely acidophilic sulfur-oxidizing chemolithotroph isolated from a neutral pH environment.</title>
        <authorList>
            <person name="Falagan C."/>
            <person name="Moya-Beltran A."/>
            <person name="Castro M."/>
            <person name="Quatrini R."/>
            <person name="Johnson D.B."/>
        </authorList>
    </citation>
    <scope>NUCLEOTIDE SEQUENCE [LARGE SCALE GENOMIC DNA]</scope>
    <source>
        <strain evidence="1 2">CJ-2</strain>
    </source>
</reference>
<accession>A0ACD5HLC1</accession>